<dbReference type="GO" id="GO:0005652">
    <property type="term" value="C:nuclear lamina"/>
    <property type="evidence" value="ECO:0007669"/>
    <property type="project" value="TreeGrafter"/>
</dbReference>
<dbReference type="GO" id="GO:0031507">
    <property type="term" value="P:heterochromatin formation"/>
    <property type="evidence" value="ECO:0007669"/>
    <property type="project" value="TreeGrafter"/>
</dbReference>
<dbReference type="GO" id="GO:0006998">
    <property type="term" value="P:nuclear envelope organization"/>
    <property type="evidence" value="ECO:0007669"/>
    <property type="project" value="TreeGrafter"/>
</dbReference>
<feature type="domain" description="IF rod" evidence="5">
    <location>
        <begin position="152"/>
        <end position="508"/>
    </location>
</feature>
<dbReference type="InterPro" id="IPR039008">
    <property type="entry name" value="IF_rod_dom"/>
</dbReference>
<dbReference type="OrthoDB" id="102442at2759"/>
<dbReference type="AlphaFoldDB" id="A0A226EES1"/>
<dbReference type="GO" id="GO:0005882">
    <property type="term" value="C:intermediate filament"/>
    <property type="evidence" value="ECO:0007669"/>
    <property type="project" value="UniProtKB-KW"/>
</dbReference>
<evidence type="ECO:0000256" key="2">
    <source>
        <dbReference type="ARBA" id="ARBA00023054"/>
    </source>
</evidence>
<sequence>MFPGFQFSRFLDVAQPTQFFTEVSTTSFLTKVVLAATTTTIGILLVLQRQKSFSNFKNQEELDIKMEPEQDLSSKSGGHKKGKKGSVKKSGGGGDIAIAVEIPPPPQSPTHDESNHPEKEVILKVELGDPNIPEKEDGSMTELLLLGSREAERNLLVLLNKRLERIIEKNRQLQAANNQLMTQLEVEKEQCSAKVTEVTTRANGDLEKALNDLANAKKEITVLTFKLGAVKKEGDDARNSLQRSLDEVGRLKKQIADLEAQLNDVTNKLKKTTEVKNKTERELNEWKEEAIKLGQVLQDTKTELEKEILAKLDLEAQLKGEIQEKTMKTTLIETEMIQMKATANQLLHEQNEKQQKEFESMLEKNMKNLRDEYTRKLVENKEEQARLYEEKERDHITNKEQLKNNLAEKGAELEKTLKEVKTLTESVRRLETERHALLVQLDDLESERKAERAKLEAEIANRDELLKVKIREQNELLDRCQHLLDVKVALDNELAAYKILLDTEESRLEIGEFVKKDENQNFAPQQQTAA</sequence>
<dbReference type="STRING" id="158441.A0A226EES1"/>
<dbReference type="PANTHER" id="PTHR45721:SF11">
    <property type="entry name" value="LAMIN DM0-RELATED"/>
    <property type="match status" value="1"/>
</dbReference>
<dbReference type="Gene3D" id="1.20.5.170">
    <property type="match status" value="1"/>
</dbReference>
<proteinExistence type="predicted"/>
<evidence type="ECO:0000313" key="6">
    <source>
        <dbReference type="EMBL" id="OXA55890.1"/>
    </source>
</evidence>
<accession>A0A226EES1</accession>
<feature type="region of interest" description="Disordered" evidence="4">
    <location>
        <begin position="64"/>
        <end position="117"/>
    </location>
</feature>
<evidence type="ECO:0000256" key="4">
    <source>
        <dbReference type="SAM" id="MobiDB-lite"/>
    </source>
</evidence>
<gene>
    <name evidence="6" type="ORF">Fcan01_08910</name>
</gene>
<feature type="coiled-coil region" evidence="3">
    <location>
        <begin position="156"/>
        <end position="317"/>
    </location>
</feature>
<organism evidence="6 7">
    <name type="scientific">Folsomia candida</name>
    <name type="common">Springtail</name>
    <dbReference type="NCBI Taxonomy" id="158441"/>
    <lineage>
        <taxon>Eukaryota</taxon>
        <taxon>Metazoa</taxon>
        <taxon>Ecdysozoa</taxon>
        <taxon>Arthropoda</taxon>
        <taxon>Hexapoda</taxon>
        <taxon>Collembola</taxon>
        <taxon>Entomobryomorpha</taxon>
        <taxon>Isotomoidea</taxon>
        <taxon>Isotomidae</taxon>
        <taxon>Proisotominae</taxon>
        <taxon>Folsomia</taxon>
    </lineage>
</organism>
<evidence type="ECO:0000313" key="7">
    <source>
        <dbReference type="Proteomes" id="UP000198287"/>
    </source>
</evidence>
<dbReference type="GO" id="GO:0005200">
    <property type="term" value="F:structural constituent of cytoskeleton"/>
    <property type="evidence" value="ECO:0007669"/>
    <property type="project" value="TreeGrafter"/>
</dbReference>
<dbReference type="SUPFAM" id="SSF64593">
    <property type="entry name" value="Intermediate filament protein, coiled coil region"/>
    <property type="match status" value="1"/>
</dbReference>
<dbReference type="Proteomes" id="UP000198287">
    <property type="component" value="Unassembled WGS sequence"/>
</dbReference>
<dbReference type="GO" id="GO:0051664">
    <property type="term" value="P:nuclear pore localization"/>
    <property type="evidence" value="ECO:0007669"/>
    <property type="project" value="TreeGrafter"/>
</dbReference>
<name>A0A226EES1_FOLCA</name>
<keyword evidence="1" id="KW-0403">Intermediate filament</keyword>
<dbReference type="EMBL" id="LNIX01000004">
    <property type="protein sequence ID" value="OXA55890.1"/>
    <property type="molecule type" value="Genomic_DNA"/>
</dbReference>
<dbReference type="PANTHER" id="PTHR45721">
    <property type="entry name" value="LAMIN DM0-RELATED"/>
    <property type="match status" value="1"/>
</dbReference>
<evidence type="ECO:0000256" key="3">
    <source>
        <dbReference type="SAM" id="Coils"/>
    </source>
</evidence>
<evidence type="ECO:0000256" key="1">
    <source>
        <dbReference type="ARBA" id="ARBA00022754"/>
    </source>
</evidence>
<dbReference type="Pfam" id="PF00038">
    <property type="entry name" value="Filament"/>
    <property type="match status" value="1"/>
</dbReference>
<dbReference type="PROSITE" id="PS51842">
    <property type="entry name" value="IF_ROD_2"/>
    <property type="match status" value="1"/>
</dbReference>
<evidence type="ECO:0000259" key="5">
    <source>
        <dbReference type="PROSITE" id="PS51842"/>
    </source>
</evidence>
<keyword evidence="2 3" id="KW-0175">Coiled coil</keyword>
<dbReference type="GO" id="GO:0007097">
    <property type="term" value="P:nuclear migration"/>
    <property type="evidence" value="ECO:0007669"/>
    <property type="project" value="TreeGrafter"/>
</dbReference>
<reference evidence="6 7" key="1">
    <citation type="submission" date="2015-12" db="EMBL/GenBank/DDBJ databases">
        <title>The genome of Folsomia candida.</title>
        <authorList>
            <person name="Faddeeva A."/>
            <person name="Derks M.F."/>
            <person name="Anvar Y."/>
            <person name="Smit S."/>
            <person name="Van Straalen N."/>
            <person name="Roelofs D."/>
        </authorList>
    </citation>
    <scope>NUCLEOTIDE SEQUENCE [LARGE SCALE GENOMIC DNA]</scope>
    <source>
        <strain evidence="6 7">VU population</strain>
        <tissue evidence="6">Whole body</tissue>
    </source>
</reference>
<comment type="caution">
    <text evidence="6">The sequence shown here is derived from an EMBL/GenBank/DDBJ whole genome shotgun (WGS) entry which is preliminary data.</text>
</comment>
<keyword evidence="7" id="KW-1185">Reference proteome</keyword>
<feature type="coiled-coil region" evidence="3">
    <location>
        <begin position="344"/>
        <end position="461"/>
    </location>
</feature>
<protein>
    <submittedName>
        <fullName evidence="6">Lamin-A</fullName>
    </submittedName>
</protein>
<feature type="compositionally biased region" description="Basic residues" evidence="4">
    <location>
        <begin position="77"/>
        <end position="87"/>
    </location>
</feature>
<dbReference type="GO" id="GO:0090435">
    <property type="term" value="P:protein localization to nuclear envelope"/>
    <property type="evidence" value="ECO:0007669"/>
    <property type="project" value="TreeGrafter"/>
</dbReference>